<dbReference type="PRINTS" id="PR00081">
    <property type="entry name" value="GDHRDH"/>
</dbReference>
<dbReference type="AlphaFoldDB" id="A0ABD3M4K4"/>
<keyword evidence="5" id="KW-1185">Reference proteome</keyword>
<name>A0ABD3M4K4_9STRA</name>
<evidence type="ECO:0000313" key="5">
    <source>
        <dbReference type="Proteomes" id="UP001530293"/>
    </source>
</evidence>
<protein>
    <submittedName>
        <fullName evidence="4">Uncharacterized protein</fullName>
    </submittedName>
</protein>
<dbReference type="SUPFAM" id="SSF51735">
    <property type="entry name" value="NAD(P)-binding Rossmann-fold domains"/>
    <property type="match status" value="1"/>
</dbReference>
<evidence type="ECO:0000256" key="3">
    <source>
        <dbReference type="SAM" id="SignalP"/>
    </source>
</evidence>
<keyword evidence="3" id="KW-0732">Signal</keyword>
<dbReference type="InterPro" id="IPR002347">
    <property type="entry name" value="SDR_fam"/>
</dbReference>
<feature type="signal peptide" evidence="3">
    <location>
        <begin position="1"/>
        <end position="22"/>
    </location>
</feature>
<dbReference type="Gene3D" id="3.40.50.720">
    <property type="entry name" value="NAD(P)-binding Rossmann-like Domain"/>
    <property type="match status" value="1"/>
</dbReference>
<accession>A0ABD3M4K4</accession>
<gene>
    <name evidence="4" type="ORF">ACHAWU_003046</name>
</gene>
<reference evidence="4 5" key="1">
    <citation type="submission" date="2024-10" db="EMBL/GenBank/DDBJ databases">
        <title>Updated reference genomes for cyclostephanoid diatoms.</title>
        <authorList>
            <person name="Roberts W.R."/>
            <person name="Alverson A.J."/>
        </authorList>
    </citation>
    <scope>NUCLEOTIDE SEQUENCE [LARGE SCALE GENOMIC DNA]</scope>
    <source>
        <strain evidence="4 5">AJA232-27</strain>
    </source>
</reference>
<evidence type="ECO:0000313" key="4">
    <source>
        <dbReference type="EMBL" id="KAL3758975.1"/>
    </source>
</evidence>
<comment type="similarity">
    <text evidence="1">Belongs to the short-chain dehydrogenases/reductases (SDR) family.</text>
</comment>
<evidence type="ECO:0000256" key="2">
    <source>
        <dbReference type="ARBA" id="ARBA00023002"/>
    </source>
</evidence>
<dbReference type="InterPro" id="IPR036291">
    <property type="entry name" value="NAD(P)-bd_dom_sf"/>
</dbReference>
<dbReference type="GO" id="GO:0016491">
    <property type="term" value="F:oxidoreductase activity"/>
    <property type="evidence" value="ECO:0007669"/>
    <property type="project" value="UniProtKB-KW"/>
</dbReference>
<evidence type="ECO:0000256" key="1">
    <source>
        <dbReference type="ARBA" id="ARBA00006484"/>
    </source>
</evidence>
<dbReference type="PANTHER" id="PTHR24320:SF148">
    <property type="entry name" value="NAD(P)-BINDING ROSSMANN-FOLD SUPERFAMILY PROTEIN"/>
    <property type="match status" value="1"/>
</dbReference>
<comment type="caution">
    <text evidence="4">The sequence shown here is derived from an EMBL/GenBank/DDBJ whole genome shotgun (WGS) entry which is preliminary data.</text>
</comment>
<sequence>MSMPKKSTAIFFLVIITSSVAASTFISSTSLLNNTRGGIISAVTSPVEATTIETTGGGINFVPPTVTSDTEITTAIQQNTIPDAIKYSKMKSSAKANGNNIMRWAIHGVATELFHNIFLRMFHRLRTRLSSREGKRRLDMEKLQRNMRQPSKHEIAVVTGATGGIGSQIAHELAFRGYDVVIAARDVTRGEALAAEIRGLMKVTPICDSQQSTFCTEDNNLPTISFVEYHADVPQSAMSVASYVKELGLPISILINNAGIMGQSKRLTMMVNLLGPAYLTLALLPLMAAGAKRAAPSTVINVGSSAHLRATHVLDDEWLTSGKIDNSKQSWIESLPNELDSNLSTYAKSKLALMQFSTIIRHCLPACDSSIRIYDAHPGLVWTSLLRNHIGDRAVRMLTSTGLANIIYKNSSEGAHAIVSALDYAPPSSARVAAEKEQVYFVNGMPGGYASPESASSHASLQLWKYVLIPELECVVEMNDAWALMKQMIEAMEKQIDI</sequence>
<dbReference type="EMBL" id="JALLBG020000215">
    <property type="protein sequence ID" value="KAL3758975.1"/>
    <property type="molecule type" value="Genomic_DNA"/>
</dbReference>
<organism evidence="4 5">
    <name type="scientific">Discostella pseudostelligera</name>
    <dbReference type="NCBI Taxonomy" id="259834"/>
    <lineage>
        <taxon>Eukaryota</taxon>
        <taxon>Sar</taxon>
        <taxon>Stramenopiles</taxon>
        <taxon>Ochrophyta</taxon>
        <taxon>Bacillariophyta</taxon>
        <taxon>Coscinodiscophyceae</taxon>
        <taxon>Thalassiosirophycidae</taxon>
        <taxon>Stephanodiscales</taxon>
        <taxon>Stephanodiscaceae</taxon>
        <taxon>Discostella</taxon>
    </lineage>
</organism>
<dbReference type="Pfam" id="PF00106">
    <property type="entry name" value="adh_short"/>
    <property type="match status" value="1"/>
</dbReference>
<proteinExistence type="inferred from homology"/>
<keyword evidence="2" id="KW-0560">Oxidoreductase</keyword>
<dbReference type="PANTHER" id="PTHR24320">
    <property type="entry name" value="RETINOL DEHYDROGENASE"/>
    <property type="match status" value="1"/>
</dbReference>
<dbReference type="Proteomes" id="UP001530293">
    <property type="component" value="Unassembled WGS sequence"/>
</dbReference>
<feature type="chain" id="PRO_5044834300" evidence="3">
    <location>
        <begin position="23"/>
        <end position="498"/>
    </location>
</feature>